<protein>
    <recommendedName>
        <fullName evidence="2">histidine kinase</fullName>
        <ecNumber evidence="2">2.7.13.3</ecNumber>
    </recommendedName>
</protein>
<keyword evidence="9" id="KW-0677">Repeat</keyword>
<dbReference type="InterPro" id="IPR036890">
    <property type="entry name" value="HATPase_C_sf"/>
</dbReference>
<dbReference type="Gene3D" id="2.10.70.100">
    <property type="match status" value="1"/>
</dbReference>
<evidence type="ECO:0000256" key="12">
    <source>
        <dbReference type="ARBA" id="ARBA00022840"/>
    </source>
</evidence>
<dbReference type="InterPro" id="IPR035965">
    <property type="entry name" value="PAS-like_dom_sf"/>
</dbReference>
<feature type="domain" description="PAC" evidence="18">
    <location>
        <begin position="62"/>
        <end position="116"/>
    </location>
</feature>
<evidence type="ECO:0000256" key="3">
    <source>
        <dbReference type="ARBA" id="ARBA00022543"/>
    </source>
</evidence>
<evidence type="ECO:0000256" key="8">
    <source>
        <dbReference type="ARBA" id="ARBA00022679"/>
    </source>
</evidence>
<feature type="domain" description="PAS" evidence="17">
    <location>
        <begin position="135"/>
        <end position="206"/>
    </location>
</feature>
<comment type="catalytic activity">
    <reaction evidence="1">
        <text>ATP + protein L-histidine = ADP + protein N-phospho-L-histidine.</text>
        <dbReference type="EC" id="2.7.13.3"/>
    </reaction>
</comment>
<dbReference type="InterPro" id="IPR013655">
    <property type="entry name" value="PAS_fold_3"/>
</dbReference>
<dbReference type="Proteomes" id="UP000759103">
    <property type="component" value="Unassembled WGS sequence"/>
</dbReference>
<accession>A0ABS7BMP8</accession>
<dbReference type="Pfam" id="PF13426">
    <property type="entry name" value="PAS_9"/>
    <property type="match status" value="1"/>
</dbReference>
<evidence type="ECO:0000256" key="9">
    <source>
        <dbReference type="ARBA" id="ARBA00022737"/>
    </source>
</evidence>
<keyword evidence="5" id="KW-0716">Sensory transduction</keyword>
<keyword evidence="11" id="KW-0418">Kinase</keyword>
<dbReference type="SUPFAM" id="SSF55874">
    <property type="entry name" value="ATPase domain of HSP90 chaperone/DNA topoisomerase II/histidine kinase"/>
    <property type="match status" value="1"/>
</dbReference>
<dbReference type="PANTHER" id="PTHR41523:SF7">
    <property type="entry name" value="HISTIDINE KINASE"/>
    <property type="match status" value="1"/>
</dbReference>
<evidence type="ECO:0000313" key="19">
    <source>
        <dbReference type="EMBL" id="MBW6530883.1"/>
    </source>
</evidence>
<dbReference type="EMBL" id="JAHXZN010000002">
    <property type="protein sequence ID" value="MBW6530883.1"/>
    <property type="molecule type" value="Genomic_DNA"/>
</dbReference>
<evidence type="ECO:0000256" key="13">
    <source>
        <dbReference type="ARBA" id="ARBA00022991"/>
    </source>
</evidence>
<keyword evidence="4" id="KW-0597">Phosphoprotein</keyword>
<dbReference type="CDD" id="cd00130">
    <property type="entry name" value="PAS"/>
    <property type="match status" value="2"/>
</dbReference>
<dbReference type="Gene3D" id="3.30.450.20">
    <property type="entry name" value="PAS domain"/>
    <property type="match status" value="2"/>
</dbReference>
<dbReference type="SMART" id="SM00911">
    <property type="entry name" value="HWE_HK"/>
    <property type="match status" value="1"/>
</dbReference>
<dbReference type="Gene3D" id="3.30.565.10">
    <property type="entry name" value="Histidine kinase-like ATPase, C-terminal domain"/>
    <property type="match status" value="1"/>
</dbReference>
<keyword evidence="15" id="KW-0675">Receptor</keyword>
<evidence type="ECO:0000256" key="5">
    <source>
        <dbReference type="ARBA" id="ARBA00022606"/>
    </source>
</evidence>
<evidence type="ECO:0000256" key="11">
    <source>
        <dbReference type="ARBA" id="ARBA00022777"/>
    </source>
</evidence>
<organism evidence="19 20">
    <name type="scientific">Sphingomonas citri</name>
    <dbReference type="NCBI Taxonomy" id="2862499"/>
    <lineage>
        <taxon>Bacteria</taxon>
        <taxon>Pseudomonadati</taxon>
        <taxon>Pseudomonadota</taxon>
        <taxon>Alphaproteobacteria</taxon>
        <taxon>Sphingomonadales</taxon>
        <taxon>Sphingomonadaceae</taxon>
        <taxon>Sphingomonas</taxon>
    </lineage>
</organism>
<evidence type="ECO:0000256" key="6">
    <source>
        <dbReference type="ARBA" id="ARBA00022630"/>
    </source>
</evidence>
<evidence type="ECO:0000256" key="2">
    <source>
        <dbReference type="ARBA" id="ARBA00012438"/>
    </source>
</evidence>
<keyword evidence="3" id="KW-0600">Photoreceptor protein</keyword>
<dbReference type="SMART" id="SM00086">
    <property type="entry name" value="PAC"/>
    <property type="match status" value="2"/>
</dbReference>
<dbReference type="PROSITE" id="PS50112">
    <property type="entry name" value="PAS"/>
    <property type="match status" value="2"/>
</dbReference>
<dbReference type="InterPro" id="IPR011102">
    <property type="entry name" value="Sig_transdc_His_kinase_HWE"/>
</dbReference>
<dbReference type="PROSITE" id="PS50113">
    <property type="entry name" value="PAC"/>
    <property type="match status" value="2"/>
</dbReference>
<evidence type="ECO:0000256" key="10">
    <source>
        <dbReference type="ARBA" id="ARBA00022741"/>
    </source>
</evidence>
<feature type="domain" description="PAC" evidence="18">
    <location>
        <begin position="209"/>
        <end position="261"/>
    </location>
</feature>
<evidence type="ECO:0000256" key="14">
    <source>
        <dbReference type="ARBA" id="ARBA00023026"/>
    </source>
</evidence>
<keyword evidence="12" id="KW-0067">ATP-binding</keyword>
<evidence type="ECO:0000256" key="7">
    <source>
        <dbReference type="ARBA" id="ARBA00022643"/>
    </source>
</evidence>
<dbReference type="SUPFAM" id="SSF55785">
    <property type="entry name" value="PYP-like sensor domain (PAS domain)"/>
    <property type="match status" value="2"/>
</dbReference>
<keyword evidence="13" id="KW-0157">Chromophore</keyword>
<keyword evidence="8" id="KW-0808">Transferase</keyword>
<sequence length="454" mass="50051">MPMLITNPRQPDNPIVFANASFARLTGYDRAEIIGRNCRFLQGPATDRGEVARLRAAIDLRKPIELELLNYRKDGTTFWNRLLVSPVFSDDGVLTFYFASQYDVTEERERLARLKRDRDELESEVARRTAELQASEQRLRLALEAGRLGTWSLNLETRHLIASDSCKAICGRRPHDSLSLEELQATIHPDDRAMQAAAIGRAITEGTMLDAEYRLSLPSGEERWVQVRGQANHRADGTPIALVGTTQDITERRRDQGHRALLARELSHRVKNTLTSLQAVVAQTIRRASSLEDAGETIAARIQAMAAANELLVSEAFASASVRDLLERTLAPFGIEDGQRFVLNGPALSLPPHLVAAFALALHELATNATKYGALSNAAGVVEVTWELIDRATPALLRLSWVERAGPPVIAPERSGFGTQLIRRVLASEAGGSADIDYRREGVVFTAILPLSLD</sequence>
<keyword evidence="16" id="KW-0175">Coiled coil</keyword>
<keyword evidence="14" id="KW-0843">Virulence</keyword>
<reference evidence="19 20" key="1">
    <citation type="submission" date="2021-07" db="EMBL/GenBank/DDBJ databases">
        <title>Sphingomonas sp.</title>
        <authorList>
            <person name="Feng G."/>
            <person name="Li J."/>
            <person name="Pan M."/>
        </authorList>
    </citation>
    <scope>NUCLEOTIDE SEQUENCE [LARGE SCALE GENOMIC DNA]</scope>
    <source>
        <strain evidence="19 20">RRHST34</strain>
    </source>
</reference>
<evidence type="ECO:0000313" key="20">
    <source>
        <dbReference type="Proteomes" id="UP000759103"/>
    </source>
</evidence>
<comment type="caution">
    <text evidence="19">The sequence shown here is derived from an EMBL/GenBank/DDBJ whole genome shotgun (WGS) entry which is preliminary data.</text>
</comment>
<keyword evidence="6" id="KW-0285">Flavoprotein</keyword>
<evidence type="ECO:0000259" key="17">
    <source>
        <dbReference type="PROSITE" id="PS50112"/>
    </source>
</evidence>
<evidence type="ECO:0000259" key="18">
    <source>
        <dbReference type="PROSITE" id="PS50113"/>
    </source>
</evidence>
<feature type="coiled-coil region" evidence="16">
    <location>
        <begin position="104"/>
        <end position="138"/>
    </location>
</feature>
<gene>
    <name evidence="19" type="ORF">KZ820_09060</name>
</gene>
<keyword evidence="10" id="KW-0547">Nucleotide-binding</keyword>
<evidence type="ECO:0000256" key="1">
    <source>
        <dbReference type="ARBA" id="ARBA00000085"/>
    </source>
</evidence>
<dbReference type="InterPro" id="IPR001610">
    <property type="entry name" value="PAC"/>
</dbReference>
<name>A0ABS7BMP8_9SPHN</name>
<dbReference type="Pfam" id="PF08447">
    <property type="entry name" value="PAS_3"/>
    <property type="match status" value="1"/>
</dbReference>
<keyword evidence="20" id="KW-1185">Reference proteome</keyword>
<evidence type="ECO:0000256" key="15">
    <source>
        <dbReference type="ARBA" id="ARBA00023170"/>
    </source>
</evidence>
<dbReference type="EC" id="2.7.13.3" evidence="2"/>
<evidence type="ECO:0000256" key="16">
    <source>
        <dbReference type="SAM" id="Coils"/>
    </source>
</evidence>
<evidence type="ECO:0000256" key="4">
    <source>
        <dbReference type="ARBA" id="ARBA00022553"/>
    </source>
</evidence>
<feature type="domain" description="PAS" evidence="17">
    <location>
        <begin position="1"/>
        <end position="37"/>
    </location>
</feature>
<proteinExistence type="predicted"/>
<dbReference type="InterPro" id="IPR000700">
    <property type="entry name" value="PAS-assoc_C"/>
</dbReference>
<dbReference type="PANTHER" id="PTHR41523">
    <property type="entry name" value="TWO-COMPONENT SYSTEM SENSOR PROTEIN"/>
    <property type="match status" value="1"/>
</dbReference>
<keyword evidence="7" id="KW-0288">FMN</keyword>
<dbReference type="Pfam" id="PF07536">
    <property type="entry name" value="HWE_HK"/>
    <property type="match status" value="1"/>
</dbReference>
<dbReference type="InterPro" id="IPR000014">
    <property type="entry name" value="PAS"/>
</dbReference>
<dbReference type="NCBIfam" id="TIGR00229">
    <property type="entry name" value="sensory_box"/>
    <property type="match status" value="2"/>
</dbReference>